<dbReference type="Proteomes" id="UP001515660">
    <property type="component" value="Unassembled WGS sequence"/>
</dbReference>
<sequence length="70" mass="7329">MSYFMTLRYGWGAAVLLPVLALAAMIGMTWQDAGLDMAGGIGLLREALVLAAPILGGAVVGILLALWRRA</sequence>
<keyword evidence="1" id="KW-1133">Transmembrane helix</keyword>
<dbReference type="EMBL" id="JAANHS010000006">
    <property type="protein sequence ID" value="NHB77079.1"/>
    <property type="molecule type" value="Genomic_DNA"/>
</dbReference>
<comment type="caution">
    <text evidence="2">The sequence shown here is derived from an EMBL/GenBank/DDBJ whole genome shotgun (WGS) entry which is preliminary data.</text>
</comment>
<keyword evidence="3" id="KW-1185">Reference proteome</keyword>
<feature type="transmembrane region" description="Helical" evidence="1">
    <location>
        <begin position="47"/>
        <end position="67"/>
    </location>
</feature>
<name>A0ABX0G773_9RHOB</name>
<reference evidence="2 3" key="1">
    <citation type="journal article" date="2022" name="Microorganisms">
        <title>Genome Sequence and Characterization of a Xanthorhodopsin-Containing, Aerobic Anoxygenic Phototrophic Rhodobacter Species, Isolated from Mesophilic Conditions at Yellowstone National Park.</title>
        <authorList>
            <person name="Kyndt J.A."/>
            <person name="Robertson S."/>
            <person name="Shoffstall I.B."/>
            <person name="Ramaley R.F."/>
            <person name="Meyer T.E."/>
        </authorList>
    </citation>
    <scope>NUCLEOTIDE SEQUENCE [LARGE SCALE GENOMIC DNA]</scope>
    <source>
        <strain evidence="2 3">M37P</strain>
    </source>
</reference>
<evidence type="ECO:0000313" key="3">
    <source>
        <dbReference type="Proteomes" id="UP001515660"/>
    </source>
</evidence>
<protein>
    <submittedName>
        <fullName evidence="2">Uncharacterized protein</fullName>
    </submittedName>
</protein>
<organism evidence="2 3">
    <name type="scientific">Rhodobacter calidifons</name>
    <dbReference type="NCBI Taxonomy" id="2715277"/>
    <lineage>
        <taxon>Bacteria</taxon>
        <taxon>Pseudomonadati</taxon>
        <taxon>Pseudomonadota</taxon>
        <taxon>Alphaproteobacteria</taxon>
        <taxon>Rhodobacterales</taxon>
        <taxon>Rhodobacter group</taxon>
        <taxon>Rhodobacter</taxon>
    </lineage>
</organism>
<keyword evidence="1" id="KW-0472">Membrane</keyword>
<evidence type="ECO:0000313" key="2">
    <source>
        <dbReference type="EMBL" id="NHB77079.1"/>
    </source>
</evidence>
<gene>
    <name evidence="2" type="ORF">G8O29_10045</name>
</gene>
<proteinExistence type="predicted"/>
<evidence type="ECO:0000256" key="1">
    <source>
        <dbReference type="SAM" id="Phobius"/>
    </source>
</evidence>
<keyword evidence="1" id="KW-0812">Transmembrane</keyword>
<accession>A0ABX0G773</accession>